<dbReference type="InterPro" id="IPR050901">
    <property type="entry name" value="BP-dep_ABC_trans_perm"/>
</dbReference>
<gene>
    <name evidence="9" type="ORF">DFR79_10411</name>
</gene>
<keyword evidence="5 7" id="KW-1133">Transmembrane helix</keyword>
<evidence type="ECO:0000313" key="10">
    <source>
        <dbReference type="Proteomes" id="UP000295064"/>
    </source>
</evidence>
<reference evidence="9 10" key="1">
    <citation type="submission" date="2019-03" db="EMBL/GenBank/DDBJ databases">
        <title>Subsurface microbial communities from deep shales in Ohio and West Virginia, USA.</title>
        <authorList>
            <person name="Wrighton K."/>
        </authorList>
    </citation>
    <scope>NUCLEOTIDE SEQUENCE [LARGE SCALE GENOMIC DNA]</scope>
    <source>
        <strain evidence="9 10">MA284_T2</strain>
    </source>
</reference>
<feature type="transmembrane region" description="Helical" evidence="7">
    <location>
        <begin position="107"/>
        <end position="132"/>
    </location>
</feature>
<dbReference type="AlphaFoldDB" id="A0A4R6LZJ7"/>
<evidence type="ECO:0000259" key="8">
    <source>
        <dbReference type="PROSITE" id="PS50928"/>
    </source>
</evidence>
<dbReference type="InterPro" id="IPR035906">
    <property type="entry name" value="MetI-like_sf"/>
</dbReference>
<keyword evidence="2 7" id="KW-0813">Transport</keyword>
<feature type="transmembrane region" description="Helical" evidence="7">
    <location>
        <begin position="195"/>
        <end position="217"/>
    </location>
</feature>
<dbReference type="OrthoDB" id="27560at2"/>
<dbReference type="EMBL" id="SNWX01000004">
    <property type="protein sequence ID" value="TDO94046.1"/>
    <property type="molecule type" value="Genomic_DNA"/>
</dbReference>
<dbReference type="Gene3D" id="1.10.3720.10">
    <property type="entry name" value="MetI-like"/>
    <property type="match status" value="1"/>
</dbReference>
<protein>
    <submittedName>
        <fullName evidence="9">Carbohydrate ABC transporter membrane protein 2 (CUT1 family)</fullName>
    </submittedName>
</protein>
<feature type="transmembrane region" description="Helical" evidence="7">
    <location>
        <begin position="74"/>
        <end position="95"/>
    </location>
</feature>
<dbReference type="GO" id="GO:0055085">
    <property type="term" value="P:transmembrane transport"/>
    <property type="evidence" value="ECO:0007669"/>
    <property type="project" value="InterPro"/>
</dbReference>
<name>A0A4R6LZJ7_9FIRM</name>
<dbReference type="GO" id="GO:0005886">
    <property type="term" value="C:plasma membrane"/>
    <property type="evidence" value="ECO:0007669"/>
    <property type="project" value="UniProtKB-SubCell"/>
</dbReference>
<feature type="transmembrane region" description="Helical" evidence="7">
    <location>
        <begin position="138"/>
        <end position="157"/>
    </location>
</feature>
<evidence type="ECO:0000256" key="4">
    <source>
        <dbReference type="ARBA" id="ARBA00022692"/>
    </source>
</evidence>
<evidence type="ECO:0000256" key="3">
    <source>
        <dbReference type="ARBA" id="ARBA00022475"/>
    </source>
</evidence>
<dbReference type="CDD" id="cd06261">
    <property type="entry name" value="TM_PBP2"/>
    <property type="match status" value="1"/>
</dbReference>
<dbReference type="InterPro" id="IPR000515">
    <property type="entry name" value="MetI-like"/>
</dbReference>
<dbReference type="PROSITE" id="PS50928">
    <property type="entry name" value="ABC_TM1"/>
    <property type="match status" value="1"/>
</dbReference>
<feature type="domain" description="ABC transmembrane type-1" evidence="8">
    <location>
        <begin position="70"/>
        <end position="261"/>
    </location>
</feature>
<proteinExistence type="inferred from homology"/>
<keyword evidence="6 7" id="KW-0472">Membrane</keyword>
<evidence type="ECO:0000256" key="5">
    <source>
        <dbReference type="ARBA" id="ARBA00022989"/>
    </source>
</evidence>
<evidence type="ECO:0000256" key="6">
    <source>
        <dbReference type="ARBA" id="ARBA00023136"/>
    </source>
</evidence>
<organism evidence="9 10">
    <name type="scientific">Halanaerobium saccharolyticum</name>
    <dbReference type="NCBI Taxonomy" id="43595"/>
    <lineage>
        <taxon>Bacteria</taxon>
        <taxon>Bacillati</taxon>
        <taxon>Bacillota</taxon>
        <taxon>Clostridia</taxon>
        <taxon>Halanaerobiales</taxon>
        <taxon>Halanaerobiaceae</taxon>
        <taxon>Halanaerobium</taxon>
    </lineage>
</organism>
<evidence type="ECO:0000256" key="7">
    <source>
        <dbReference type="RuleBase" id="RU363032"/>
    </source>
</evidence>
<feature type="transmembrane region" description="Helical" evidence="7">
    <location>
        <begin position="12"/>
        <end position="32"/>
    </location>
</feature>
<dbReference type="RefSeq" id="WP_133514167.1">
    <property type="nucleotide sequence ID" value="NZ_SNWX01000004.1"/>
</dbReference>
<evidence type="ECO:0000256" key="2">
    <source>
        <dbReference type="ARBA" id="ARBA00022448"/>
    </source>
</evidence>
<keyword evidence="3" id="KW-1003">Cell membrane</keyword>
<dbReference type="PANTHER" id="PTHR32243">
    <property type="entry name" value="MALTOSE TRANSPORT SYSTEM PERMEASE-RELATED"/>
    <property type="match status" value="1"/>
</dbReference>
<dbReference type="Proteomes" id="UP000295064">
    <property type="component" value="Unassembled WGS sequence"/>
</dbReference>
<sequence length="275" mass="30795">MMKKLMNNKYLYSVIAILILIIYFTPLYWMFISGFKPPQDLFGYPPKLIPTNITFEPMQEVFESGVLRYLGNSFLIAGSSMIFTMIVASLGAYAIARLKSRWANWILLFFLVAQMLPPVLMATPLFIIFYNMGLTNTYLAVILANSTLAVPFAVIMLRTVFLQVPVELEEAAMIDGCTRLQTVIKITFPVAKSGMVVVSVFSFIFAFGDFIYALSLMNQQEMQPATVGLYNFMGSQAVQWNSVMAFSALTALPLIIIFIVLQKRIVQGLSAGAFK</sequence>
<dbReference type="SUPFAM" id="SSF161098">
    <property type="entry name" value="MetI-like"/>
    <property type="match status" value="1"/>
</dbReference>
<dbReference type="Pfam" id="PF00528">
    <property type="entry name" value="BPD_transp_1"/>
    <property type="match status" value="1"/>
</dbReference>
<accession>A0A4R6LZJ7</accession>
<evidence type="ECO:0000256" key="1">
    <source>
        <dbReference type="ARBA" id="ARBA00004651"/>
    </source>
</evidence>
<feature type="transmembrane region" description="Helical" evidence="7">
    <location>
        <begin position="237"/>
        <end position="261"/>
    </location>
</feature>
<comment type="caution">
    <text evidence="9">The sequence shown here is derived from an EMBL/GenBank/DDBJ whole genome shotgun (WGS) entry which is preliminary data.</text>
</comment>
<dbReference type="PANTHER" id="PTHR32243:SF18">
    <property type="entry name" value="INNER MEMBRANE ABC TRANSPORTER PERMEASE PROTEIN YCJP"/>
    <property type="match status" value="1"/>
</dbReference>
<evidence type="ECO:0000313" key="9">
    <source>
        <dbReference type="EMBL" id="TDO94046.1"/>
    </source>
</evidence>
<keyword evidence="4 7" id="KW-0812">Transmembrane</keyword>
<comment type="similarity">
    <text evidence="7">Belongs to the binding-protein-dependent transport system permease family.</text>
</comment>
<comment type="subcellular location">
    <subcellularLocation>
        <location evidence="1 7">Cell membrane</location>
        <topology evidence="1 7">Multi-pass membrane protein</topology>
    </subcellularLocation>
</comment>